<protein>
    <submittedName>
        <fullName evidence="9">RNA polymerase sigma factor SigM</fullName>
    </submittedName>
</protein>
<organism evidence="9 10">
    <name type="scientific">Limnoglobus roseus</name>
    <dbReference type="NCBI Taxonomy" id="2598579"/>
    <lineage>
        <taxon>Bacteria</taxon>
        <taxon>Pseudomonadati</taxon>
        <taxon>Planctomycetota</taxon>
        <taxon>Planctomycetia</taxon>
        <taxon>Gemmatales</taxon>
        <taxon>Gemmataceae</taxon>
        <taxon>Limnoglobus</taxon>
    </lineage>
</organism>
<feature type="domain" description="NolW-like" evidence="6">
    <location>
        <begin position="466"/>
        <end position="530"/>
    </location>
</feature>
<dbReference type="Gene3D" id="1.10.1740.10">
    <property type="match status" value="1"/>
</dbReference>
<dbReference type="NCBIfam" id="TIGR02937">
    <property type="entry name" value="sigma70-ECF"/>
    <property type="match status" value="1"/>
</dbReference>
<sequence>MAGSRLSTLCRHFTAAVSDTAADAELLARFTANRDEAAFAVLVRRHGPMVWGVCRNLLPNAADADDAFQATFLALVRGAKAVRKPEALGAWLHGVAVRVAHKLRRTAARRNLREKKAAVGEAVRPVADSRWDEVLAAVHEEVNRLPDGERTAFVVCCLEGVRQPDAAAQLGWKPGTLTGRLSKAKQRLLDRLTRRGLAPAAALGALGLGATTGQAIVPTKLLDAVLPFASATATVPASVLQLSQGVLDMTITKVKFLAAAVLIAGGLATGLGANFFANADAQSAPPGGLTPPVAPGAPPAPPAPATPPVGVAPNPGYTPVAPKAAPTPQPMAGGMTGGITNGPVRRPWDYKFVDVSAMSVDELKKALAAEGDQSWELAALEHRQFPGSGVTSHLAVFKRLRVLSFGTTPDAAPGGSRGATPSNTPFPTPEPKIPPPTPVAKPVAPSPFVQTSPPGAPPIKVLKLHTISLKTANSVQMAKVLKELVAIQQFGDDVTAVIADEGSNSLLVRASDDGLKAVEKQVRQLEQAAAERINADQAKQDQMRREMEVERFKRTNREAAPETIPPAFVPATPSKP</sequence>
<evidence type="ECO:0000256" key="4">
    <source>
        <dbReference type="ARBA" id="ARBA00023163"/>
    </source>
</evidence>
<name>A0A5C1AEY9_9BACT</name>
<keyword evidence="10" id="KW-1185">Reference proteome</keyword>
<dbReference type="InterPro" id="IPR005644">
    <property type="entry name" value="NolW-like"/>
</dbReference>
<dbReference type="InterPro" id="IPR038591">
    <property type="entry name" value="NolW-like_sf"/>
</dbReference>
<feature type="domain" description="RNA polymerase sigma-70 region 2" evidence="7">
    <location>
        <begin position="42"/>
        <end position="109"/>
    </location>
</feature>
<reference evidence="10" key="1">
    <citation type="submission" date="2019-08" db="EMBL/GenBank/DDBJ databases">
        <title>Limnoglobus roseus gen. nov., sp. nov., a novel freshwater planctomycete with a giant genome from the family Gemmataceae.</title>
        <authorList>
            <person name="Kulichevskaya I.S."/>
            <person name="Naumoff D.G."/>
            <person name="Miroshnikov K."/>
            <person name="Ivanova A."/>
            <person name="Philippov D.A."/>
            <person name="Hakobyan A."/>
            <person name="Rijpstra I.C."/>
            <person name="Sinninghe Damste J.S."/>
            <person name="Liesack W."/>
            <person name="Dedysh S.N."/>
        </authorList>
    </citation>
    <scope>NUCLEOTIDE SEQUENCE [LARGE SCALE GENOMIC DNA]</scope>
    <source>
        <strain evidence="10">PX52</strain>
    </source>
</reference>
<evidence type="ECO:0000256" key="3">
    <source>
        <dbReference type="ARBA" id="ARBA00023082"/>
    </source>
</evidence>
<evidence type="ECO:0000313" key="9">
    <source>
        <dbReference type="EMBL" id="QEL15694.1"/>
    </source>
</evidence>
<dbReference type="InterPro" id="IPR036388">
    <property type="entry name" value="WH-like_DNA-bd_sf"/>
</dbReference>
<comment type="similarity">
    <text evidence="1">Belongs to the sigma-70 factor family. ECF subfamily.</text>
</comment>
<accession>A0A5C1AEY9</accession>
<dbReference type="SUPFAM" id="SSF88946">
    <property type="entry name" value="Sigma2 domain of RNA polymerase sigma factors"/>
    <property type="match status" value="1"/>
</dbReference>
<dbReference type="InterPro" id="IPR007627">
    <property type="entry name" value="RNA_pol_sigma70_r2"/>
</dbReference>
<keyword evidence="4" id="KW-0804">Transcription</keyword>
<feature type="compositionally biased region" description="Pro residues" evidence="5">
    <location>
        <begin position="563"/>
        <end position="576"/>
    </location>
</feature>
<evidence type="ECO:0000313" key="10">
    <source>
        <dbReference type="Proteomes" id="UP000324974"/>
    </source>
</evidence>
<dbReference type="KEGG" id="lrs:PX52LOC_02629"/>
<keyword evidence="2" id="KW-0805">Transcription regulation</keyword>
<feature type="region of interest" description="Disordered" evidence="5">
    <location>
        <begin position="407"/>
        <end position="452"/>
    </location>
</feature>
<dbReference type="InterPro" id="IPR013324">
    <property type="entry name" value="RNA_pol_sigma_r3/r4-like"/>
</dbReference>
<evidence type="ECO:0000259" key="7">
    <source>
        <dbReference type="Pfam" id="PF04542"/>
    </source>
</evidence>
<dbReference type="GO" id="GO:0006352">
    <property type="term" value="P:DNA-templated transcription initiation"/>
    <property type="evidence" value="ECO:0007669"/>
    <property type="project" value="InterPro"/>
</dbReference>
<dbReference type="PANTHER" id="PTHR43133">
    <property type="entry name" value="RNA POLYMERASE ECF-TYPE SIGMA FACTO"/>
    <property type="match status" value="1"/>
</dbReference>
<dbReference type="GO" id="GO:0016987">
    <property type="term" value="F:sigma factor activity"/>
    <property type="evidence" value="ECO:0007669"/>
    <property type="project" value="UniProtKB-KW"/>
</dbReference>
<dbReference type="Gene3D" id="3.30.1370.120">
    <property type="match status" value="1"/>
</dbReference>
<dbReference type="Gene3D" id="1.10.10.10">
    <property type="entry name" value="Winged helix-like DNA-binding domain superfamily/Winged helix DNA-binding domain"/>
    <property type="match status" value="1"/>
</dbReference>
<feature type="compositionally biased region" description="Pro residues" evidence="5">
    <location>
        <begin position="288"/>
        <end position="307"/>
    </location>
</feature>
<evidence type="ECO:0000259" key="6">
    <source>
        <dbReference type="Pfam" id="PF03958"/>
    </source>
</evidence>
<dbReference type="SUPFAM" id="SSF88659">
    <property type="entry name" value="Sigma3 and sigma4 domains of RNA polymerase sigma factors"/>
    <property type="match status" value="1"/>
</dbReference>
<feature type="region of interest" description="Disordered" evidence="5">
    <location>
        <begin position="285"/>
        <end position="340"/>
    </location>
</feature>
<feature type="compositionally biased region" description="Basic and acidic residues" evidence="5">
    <location>
        <begin position="538"/>
        <end position="560"/>
    </location>
</feature>
<feature type="compositionally biased region" description="Pro residues" evidence="5">
    <location>
        <begin position="424"/>
        <end position="439"/>
    </location>
</feature>
<dbReference type="Pfam" id="PF08281">
    <property type="entry name" value="Sigma70_r4_2"/>
    <property type="match status" value="1"/>
</dbReference>
<dbReference type="PANTHER" id="PTHR43133:SF51">
    <property type="entry name" value="RNA POLYMERASE SIGMA FACTOR"/>
    <property type="match status" value="1"/>
</dbReference>
<keyword evidence="3" id="KW-0731">Sigma factor</keyword>
<dbReference type="InterPro" id="IPR013249">
    <property type="entry name" value="RNA_pol_sigma70_r4_t2"/>
</dbReference>
<dbReference type="Proteomes" id="UP000324974">
    <property type="component" value="Chromosome"/>
</dbReference>
<dbReference type="InterPro" id="IPR014284">
    <property type="entry name" value="RNA_pol_sigma-70_dom"/>
</dbReference>
<feature type="region of interest" description="Disordered" evidence="5">
    <location>
        <begin position="533"/>
        <end position="576"/>
    </location>
</feature>
<feature type="domain" description="RNA polymerase sigma factor 70 region 4 type 2" evidence="8">
    <location>
        <begin position="137"/>
        <end position="188"/>
    </location>
</feature>
<dbReference type="GO" id="GO:0003677">
    <property type="term" value="F:DNA binding"/>
    <property type="evidence" value="ECO:0007669"/>
    <property type="project" value="InterPro"/>
</dbReference>
<evidence type="ECO:0000256" key="2">
    <source>
        <dbReference type="ARBA" id="ARBA00023015"/>
    </source>
</evidence>
<dbReference type="Pfam" id="PF04542">
    <property type="entry name" value="Sigma70_r2"/>
    <property type="match status" value="1"/>
</dbReference>
<gene>
    <name evidence="9" type="ORF">PX52LOC_02629</name>
</gene>
<dbReference type="AlphaFoldDB" id="A0A5C1AEY9"/>
<dbReference type="EMBL" id="CP042425">
    <property type="protein sequence ID" value="QEL15694.1"/>
    <property type="molecule type" value="Genomic_DNA"/>
</dbReference>
<evidence type="ECO:0000259" key="8">
    <source>
        <dbReference type="Pfam" id="PF08281"/>
    </source>
</evidence>
<dbReference type="InterPro" id="IPR013325">
    <property type="entry name" value="RNA_pol_sigma_r2"/>
</dbReference>
<proteinExistence type="inferred from homology"/>
<dbReference type="InterPro" id="IPR039425">
    <property type="entry name" value="RNA_pol_sigma-70-like"/>
</dbReference>
<dbReference type="OrthoDB" id="290843at2"/>
<evidence type="ECO:0000256" key="1">
    <source>
        <dbReference type="ARBA" id="ARBA00010641"/>
    </source>
</evidence>
<dbReference type="Pfam" id="PF03958">
    <property type="entry name" value="Secretin_N"/>
    <property type="match status" value="1"/>
</dbReference>
<evidence type="ECO:0000256" key="5">
    <source>
        <dbReference type="SAM" id="MobiDB-lite"/>
    </source>
</evidence>
<dbReference type="RefSeq" id="WP_149110485.1">
    <property type="nucleotide sequence ID" value="NZ_CP042425.1"/>
</dbReference>